<comment type="caution">
    <text evidence="2">The sequence shown here is derived from an EMBL/GenBank/DDBJ whole genome shotgun (WGS) entry which is preliminary data.</text>
</comment>
<dbReference type="EMBL" id="BPLQ01012381">
    <property type="protein sequence ID" value="GIY65049.1"/>
    <property type="molecule type" value="Genomic_DNA"/>
</dbReference>
<reference evidence="2 3" key="1">
    <citation type="submission" date="2021-06" db="EMBL/GenBank/DDBJ databases">
        <title>Caerostris darwini draft genome.</title>
        <authorList>
            <person name="Kono N."/>
            <person name="Arakawa K."/>
        </authorList>
    </citation>
    <scope>NUCLEOTIDE SEQUENCE [LARGE SCALE GENOMIC DNA]</scope>
</reference>
<protein>
    <submittedName>
        <fullName evidence="2">Uncharacterized protein</fullName>
    </submittedName>
</protein>
<organism evidence="2 3">
    <name type="scientific">Caerostris darwini</name>
    <dbReference type="NCBI Taxonomy" id="1538125"/>
    <lineage>
        <taxon>Eukaryota</taxon>
        <taxon>Metazoa</taxon>
        <taxon>Ecdysozoa</taxon>
        <taxon>Arthropoda</taxon>
        <taxon>Chelicerata</taxon>
        <taxon>Arachnida</taxon>
        <taxon>Araneae</taxon>
        <taxon>Araneomorphae</taxon>
        <taxon>Entelegynae</taxon>
        <taxon>Araneoidea</taxon>
        <taxon>Araneidae</taxon>
        <taxon>Caerostris</taxon>
    </lineage>
</organism>
<proteinExistence type="predicted"/>
<dbReference type="AlphaFoldDB" id="A0AAV4V4Y1"/>
<gene>
    <name evidence="2" type="ORF">CDAR_577581</name>
</gene>
<evidence type="ECO:0000313" key="3">
    <source>
        <dbReference type="Proteomes" id="UP001054837"/>
    </source>
</evidence>
<sequence>MYHPHQTHCSPLKRTQIQQQPNQSPALQIFPEKRIKKINTKILFFTHPHPHLLKASTSGPPPSQIPPPFSTTNPFPSPAK</sequence>
<accession>A0AAV4V4Y1</accession>
<feature type="compositionally biased region" description="Polar residues" evidence="1">
    <location>
        <begin position="7"/>
        <end position="23"/>
    </location>
</feature>
<name>A0AAV4V4Y1_9ARAC</name>
<keyword evidence="3" id="KW-1185">Reference proteome</keyword>
<feature type="region of interest" description="Disordered" evidence="1">
    <location>
        <begin position="1"/>
        <end position="23"/>
    </location>
</feature>
<feature type="region of interest" description="Disordered" evidence="1">
    <location>
        <begin position="53"/>
        <end position="80"/>
    </location>
</feature>
<dbReference type="Proteomes" id="UP001054837">
    <property type="component" value="Unassembled WGS sequence"/>
</dbReference>
<evidence type="ECO:0000313" key="2">
    <source>
        <dbReference type="EMBL" id="GIY65049.1"/>
    </source>
</evidence>
<feature type="compositionally biased region" description="Pro residues" evidence="1">
    <location>
        <begin position="59"/>
        <end position="80"/>
    </location>
</feature>
<feature type="non-terminal residue" evidence="2">
    <location>
        <position position="80"/>
    </location>
</feature>
<evidence type="ECO:0000256" key="1">
    <source>
        <dbReference type="SAM" id="MobiDB-lite"/>
    </source>
</evidence>